<dbReference type="Pfam" id="PF03690">
    <property type="entry name" value="MYG1_exonuc"/>
    <property type="match status" value="1"/>
</dbReference>
<evidence type="ECO:0000313" key="3">
    <source>
        <dbReference type="Proteomes" id="UP000460287"/>
    </source>
</evidence>
<comment type="caution">
    <text evidence="2">The sequence shown here is derived from an EMBL/GenBank/DDBJ whole genome shotgun (WGS) entry which is preliminary data.</text>
</comment>
<keyword evidence="3" id="KW-1185">Reference proteome</keyword>
<reference evidence="2 3" key="1">
    <citation type="submission" date="2019-08" db="EMBL/GenBank/DDBJ databases">
        <title>In-depth cultivation of the pig gut microbiome towards novel bacterial diversity and tailored functional studies.</title>
        <authorList>
            <person name="Wylensek D."/>
            <person name="Hitch T.C.A."/>
            <person name="Clavel T."/>
        </authorList>
    </citation>
    <scope>NUCLEOTIDE SEQUENCE [LARGE SCALE GENOMIC DNA]</scope>
    <source>
        <strain evidence="2 3">WCA-383-APC-5B</strain>
    </source>
</reference>
<dbReference type="PANTHER" id="PTHR11215">
    <property type="entry name" value="METAL DEPENDENT HYDROLASE - RELATED"/>
    <property type="match status" value="1"/>
</dbReference>
<dbReference type="AlphaFoldDB" id="A0A7X2MZQ3"/>
<evidence type="ECO:0000256" key="1">
    <source>
        <dbReference type="ARBA" id="ARBA00010105"/>
    </source>
</evidence>
<proteinExistence type="inferred from homology"/>
<dbReference type="GO" id="GO:0005737">
    <property type="term" value="C:cytoplasm"/>
    <property type="evidence" value="ECO:0007669"/>
    <property type="project" value="TreeGrafter"/>
</dbReference>
<comment type="similarity">
    <text evidence="1">Belongs to the MYG1 family.</text>
</comment>
<sequence length="304" mass="34640">MKEDEEIIMKKIGIHNGTFHADDVFCIALMQSLYGEVEVIRTRDQKLLDECDIVADVGNGKYDHHDVEKKLRENGIPYCAFGLLWQDYGVEYVKTQFPSVTDESEQKEIADKIDSNFIQQIDANDNGVDVMQSEVPITTLSEIIKSYVPFGGTEEDVEKSFFEAVDFAKMILFRKTKKYAEHYNNLRLIQAEIEKQDVDNTHMLVLENSVPWKDAVLEFDKEEKILFVVYPNITGSWCVQTTLKDKDSFAARKDLPKSWGGLRDDDLSRETGINDCVFCHPALFICGNKTKEGAIKMAQAAVLN</sequence>
<dbReference type="InterPro" id="IPR003226">
    <property type="entry name" value="MYG1_exonuclease"/>
</dbReference>
<evidence type="ECO:0000313" key="2">
    <source>
        <dbReference type="EMBL" id="MSR91565.1"/>
    </source>
</evidence>
<gene>
    <name evidence="2" type="ORF">FYJ33_09125</name>
</gene>
<accession>A0A7X2MZQ3</accession>
<dbReference type="PANTHER" id="PTHR11215:SF1">
    <property type="entry name" value="MYG1 EXONUCLEASE"/>
    <property type="match status" value="1"/>
</dbReference>
<organism evidence="2 3">
    <name type="scientific">Inconstantimicrobium porci</name>
    <dbReference type="NCBI Taxonomy" id="2652291"/>
    <lineage>
        <taxon>Bacteria</taxon>
        <taxon>Bacillati</taxon>
        <taxon>Bacillota</taxon>
        <taxon>Clostridia</taxon>
        <taxon>Eubacteriales</taxon>
        <taxon>Clostridiaceae</taxon>
        <taxon>Inconstantimicrobium</taxon>
    </lineage>
</organism>
<dbReference type="EMBL" id="VULX01000012">
    <property type="protein sequence ID" value="MSR91565.1"/>
    <property type="molecule type" value="Genomic_DNA"/>
</dbReference>
<name>A0A7X2MZQ3_9CLOT</name>
<dbReference type="Proteomes" id="UP000460287">
    <property type="component" value="Unassembled WGS sequence"/>
</dbReference>
<protein>
    <submittedName>
        <fullName evidence="2">MYG1 family protein</fullName>
    </submittedName>
</protein>